<dbReference type="PANTHER" id="PTHR42743:SF11">
    <property type="entry name" value="AMINODEOXYCHORISMATE LYASE"/>
    <property type="match status" value="1"/>
</dbReference>
<dbReference type="InterPro" id="IPR001544">
    <property type="entry name" value="Aminotrans_IV"/>
</dbReference>
<evidence type="ECO:0000256" key="4">
    <source>
        <dbReference type="RuleBase" id="RU004106"/>
    </source>
</evidence>
<evidence type="ECO:0000256" key="3">
    <source>
        <dbReference type="ARBA" id="ARBA00022898"/>
    </source>
</evidence>
<dbReference type="InterPro" id="IPR036038">
    <property type="entry name" value="Aminotransferase-like"/>
</dbReference>
<accession>A0A6H2C2K6</accession>
<dbReference type="KEGG" id="dfs:HGD76_14685"/>
<evidence type="ECO:0000256" key="2">
    <source>
        <dbReference type="ARBA" id="ARBA00009320"/>
    </source>
</evidence>
<dbReference type="CDD" id="cd04301">
    <property type="entry name" value="NAT_SF"/>
    <property type="match status" value="1"/>
</dbReference>
<reference evidence="7 8" key="1">
    <citation type="submission" date="2020-04" db="EMBL/GenBank/DDBJ databases">
        <title>Genome-Wide Identification of 5-Methylcytosine Sites in Bacterial Genomes By High-Throughput Sequencing of MspJI Restriction Fragments.</title>
        <authorList>
            <person name="Wu V."/>
        </authorList>
    </citation>
    <scope>NUCLEOTIDE SEQUENCE [LARGE SCALE GENOMIC DNA]</scope>
    <source>
        <strain evidence="7 8">CCAP 1403/13f</strain>
    </source>
</reference>
<dbReference type="PANTHER" id="PTHR42743">
    <property type="entry name" value="AMINO-ACID AMINOTRANSFERASE"/>
    <property type="match status" value="1"/>
</dbReference>
<sequence>MALEFCSWTYLDGRIVPTELARLPVDNHALNFGTAAFEAFRLYSTANGSKILGLDLHLNRLRLSMLSLGLSPVEPETIIKALWQAVSANNLEKGYIRLLVYPNGNCLGLDPSPFPSAALVMAWRSDSSGFLPPLTLGISHIRRPEAGSTLARGKISGFYAVEAAADRNAKKLGFDGNLMLNPDGTICEMTGANIFIVKNSVLYTPILPQSIDGVTRRLVIDFANQLSIPVKEVPLPLGDLMVADEVFVSGTYHEIRPVSAVGGQVMGGQFPGPVTQLLQERFQKMLNNPGDEMASRWLTGTVLEKSTPKSDPEKVYQIRSAQLADVPAVLAGIGSLLAELKGIPEFQLPAEATAICQRVIEGKYPGAIFIANPEGDNDSILGLITLTVQEAIHVAGQFVLIQELWVHPDHRSQNIGENLIQAVETYAHEQGISRLEVCLPTHEFPRFSNTHHFYQKSGFEDFGPRMRKLLGSSITI</sequence>
<dbReference type="SUPFAM" id="SSF55729">
    <property type="entry name" value="Acyl-CoA N-acyltransferases (Nat)"/>
    <property type="match status" value="1"/>
</dbReference>
<dbReference type="Gene3D" id="3.40.630.30">
    <property type="match status" value="1"/>
</dbReference>
<evidence type="ECO:0000256" key="1">
    <source>
        <dbReference type="ARBA" id="ARBA00001933"/>
    </source>
</evidence>
<organism evidence="7 8">
    <name type="scientific">Dolichospermum flos-aquae CCAP 1403/13F</name>
    <dbReference type="NCBI Taxonomy" id="315271"/>
    <lineage>
        <taxon>Bacteria</taxon>
        <taxon>Bacillati</taxon>
        <taxon>Cyanobacteriota</taxon>
        <taxon>Cyanophyceae</taxon>
        <taxon>Nostocales</taxon>
        <taxon>Aphanizomenonaceae</taxon>
        <taxon>Dolichospermum</taxon>
    </lineage>
</organism>
<dbReference type="AlphaFoldDB" id="A0A6H2C2K6"/>
<protein>
    <submittedName>
        <fullName evidence="7">GNAT family N-acetyltransferase</fullName>
    </submittedName>
</protein>
<dbReference type="GO" id="GO:0046394">
    <property type="term" value="P:carboxylic acid biosynthetic process"/>
    <property type="evidence" value="ECO:0007669"/>
    <property type="project" value="UniProtKB-ARBA"/>
</dbReference>
<evidence type="ECO:0000313" key="8">
    <source>
        <dbReference type="Proteomes" id="UP000502433"/>
    </source>
</evidence>
<dbReference type="PROSITE" id="PS51186">
    <property type="entry name" value="GNAT"/>
    <property type="match status" value="1"/>
</dbReference>
<dbReference type="InterPro" id="IPR016181">
    <property type="entry name" value="Acyl_CoA_acyltransferase"/>
</dbReference>
<dbReference type="PROSITE" id="PS00770">
    <property type="entry name" value="AA_TRANSFER_CLASS_4"/>
    <property type="match status" value="1"/>
</dbReference>
<dbReference type="InterPro" id="IPR043132">
    <property type="entry name" value="BCAT-like_C"/>
</dbReference>
<keyword evidence="3 5" id="KW-0663">Pyridoxal phosphate</keyword>
<name>A0A6H2C2K6_DOLFA</name>
<dbReference type="EMBL" id="CP051206">
    <property type="protein sequence ID" value="QJB45234.1"/>
    <property type="molecule type" value="Genomic_DNA"/>
</dbReference>
<dbReference type="Gene3D" id="3.20.10.10">
    <property type="entry name" value="D-amino Acid Aminotransferase, subunit A, domain 2"/>
    <property type="match status" value="1"/>
</dbReference>
<dbReference type="Pfam" id="PF00583">
    <property type="entry name" value="Acetyltransf_1"/>
    <property type="match status" value="1"/>
</dbReference>
<dbReference type="SUPFAM" id="SSF56752">
    <property type="entry name" value="D-aminoacid aminotransferase-like PLP-dependent enzymes"/>
    <property type="match status" value="1"/>
</dbReference>
<dbReference type="InterPro" id="IPR018300">
    <property type="entry name" value="Aminotrans_IV_CS"/>
</dbReference>
<proteinExistence type="inferred from homology"/>
<keyword evidence="7" id="KW-0808">Transferase</keyword>
<dbReference type="CDD" id="cd00449">
    <property type="entry name" value="PLPDE_IV"/>
    <property type="match status" value="1"/>
</dbReference>
<evidence type="ECO:0000256" key="5">
    <source>
        <dbReference type="RuleBase" id="RU004516"/>
    </source>
</evidence>
<dbReference type="InterPro" id="IPR043131">
    <property type="entry name" value="BCAT-like_N"/>
</dbReference>
<comment type="cofactor">
    <cofactor evidence="1 5">
        <name>pyridoxal 5'-phosphate</name>
        <dbReference type="ChEBI" id="CHEBI:597326"/>
    </cofactor>
</comment>
<gene>
    <name evidence="7" type="ORF">HGD76_14685</name>
</gene>
<dbReference type="Pfam" id="PF01063">
    <property type="entry name" value="Aminotran_4"/>
    <property type="match status" value="1"/>
</dbReference>
<reference evidence="7 8" key="2">
    <citation type="submission" date="2020-04" db="EMBL/GenBank/DDBJ databases">
        <authorList>
            <person name="Fomenkov A."/>
            <person name="Anton B.P."/>
            <person name="Roberts R.J."/>
        </authorList>
    </citation>
    <scope>NUCLEOTIDE SEQUENCE [LARGE SCALE GENOMIC DNA]</scope>
    <source>
        <strain evidence="7 8">CCAP 1403/13f</strain>
    </source>
</reference>
<comment type="similarity">
    <text evidence="2 4">Belongs to the class-IV pyridoxal-phosphate-dependent aminotransferase family.</text>
</comment>
<feature type="domain" description="N-acetyltransferase" evidence="6">
    <location>
        <begin position="316"/>
        <end position="476"/>
    </location>
</feature>
<dbReference type="Gene3D" id="3.30.470.10">
    <property type="match status" value="1"/>
</dbReference>
<dbReference type="InterPro" id="IPR050571">
    <property type="entry name" value="Class-IV_PLP-Dep_Aminotrnsfr"/>
</dbReference>
<evidence type="ECO:0000313" key="7">
    <source>
        <dbReference type="EMBL" id="QJB45234.1"/>
    </source>
</evidence>
<dbReference type="InterPro" id="IPR000182">
    <property type="entry name" value="GNAT_dom"/>
</dbReference>
<evidence type="ECO:0000259" key="6">
    <source>
        <dbReference type="PROSITE" id="PS51186"/>
    </source>
</evidence>
<dbReference type="GO" id="GO:0016747">
    <property type="term" value="F:acyltransferase activity, transferring groups other than amino-acyl groups"/>
    <property type="evidence" value="ECO:0007669"/>
    <property type="project" value="InterPro"/>
</dbReference>
<dbReference type="RefSeq" id="WP_168696230.1">
    <property type="nucleotide sequence ID" value="NZ_CP051206.1"/>
</dbReference>
<dbReference type="Proteomes" id="UP000502433">
    <property type="component" value="Chromosome"/>
</dbReference>